<dbReference type="RefSeq" id="WP_055474196.1">
    <property type="nucleotide sequence ID" value="NZ_JBIRWE010000006.1"/>
</dbReference>
<reference evidence="1 2" key="1">
    <citation type="submission" date="2024-10" db="EMBL/GenBank/DDBJ databases">
        <title>The Natural Products Discovery Center: Release of the First 8490 Sequenced Strains for Exploring Actinobacteria Biosynthetic Diversity.</title>
        <authorList>
            <person name="Kalkreuter E."/>
            <person name="Kautsar S.A."/>
            <person name="Yang D."/>
            <person name="Bader C.D."/>
            <person name="Teijaro C.N."/>
            <person name="Fluegel L."/>
            <person name="Davis C.M."/>
            <person name="Simpson J.R."/>
            <person name="Lauterbach L."/>
            <person name="Steele A.D."/>
            <person name="Gui C."/>
            <person name="Meng S."/>
            <person name="Li G."/>
            <person name="Viehrig K."/>
            <person name="Ye F."/>
            <person name="Su P."/>
            <person name="Kiefer A.F."/>
            <person name="Nichols A."/>
            <person name="Cepeda A.J."/>
            <person name="Yan W."/>
            <person name="Fan B."/>
            <person name="Jiang Y."/>
            <person name="Adhikari A."/>
            <person name="Zheng C.-J."/>
            <person name="Schuster L."/>
            <person name="Cowan T.M."/>
            <person name="Smanski M.J."/>
            <person name="Chevrette M.G."/>
            <person name="De Carvalho L.P.S."/>
            <person name="Shen B."/>
        </authorList>
    </citation>
    <scope>NUCLEOTIDE SEQUENCE [LARGE SCALE GENOMIC DNA]</scope>
    <source>
        <strain evidence="1 2">NPDC020327</strain>
    </source>
</reference>
<gene>
    <name evidence="1" type="ORF">ACH429_15630</name>
</gene>
<name>A0ABW7UXR8_9ACTN</name>
<evidence type="ECO:0000313" key="2">
    <source>
        <dbReference type="Proteomes" id="UP001611548"/>
    </source>
</evidence>
<accession>A0ABW7UXR8</accession>
<evidence type="ECO:0000313" key="1">
    <source>
        <dbReference type="EMBL" id="MFI1965518.1"/>
    </source>
</evidence>
<keyword evidence="2" id="KW-1185">Reference proteome</keyword>
<dbReference type="Proteomes" id="UP001611548">
    <property type="component" value="Unassembled WGS sequence"/>
</dbReference>
<comment type="caution">
    <text evidence="1">The sequence shown here is derived from an EMBL/GenBank/DDBJ whole genome shotgun (WGS) entry which is preliminary data.</text>
</comment>
<proteinExistence type="predicted"/>
<dbReference type="EMBL" id="JBIRWE010000006">
    <property type="protein sequence ID" value="MFI1965518.1"/>
    <property type="molecule type" value="Genomic_DNA"/>
</dbReference>
<protein>
    <submittedName>
        <fullName evidence="1">Uncharacterized protein</fullName>
    </submittedName>
</protein>
<organism evidence="1 2">
    <name type="scientific">Streptomyces pathocidini</name>
    <dbReference type="NCBI Taxonomy" id="1650571"/>
    <lineage>
        <taxon>Bacteria</taxon>
        <taxon>Bacillati</taxon>
        <taxon>Actinomycetota</taxon>
        <taxon>Actinomycetes</taxon>
        <taxon>Kitasatosporales</taxon>
        <taxon>Streptomycetaceae</taxon>
        <taxon>Streptomyces</taxon>
    </lineage>
</organism>
<sequence>MVLILGAGATALVRRDRRRIGGGAESHRIGEAATRGMREAPRRARAYEHFNDASGLGALRDRGTGQPY</sequence>